<dbReference type="Proteomes" id="UP000664859">
    <property type="component" value="Unassembled WGS sequence"/>
</dbReference>
<name>A0A835YY88_9STRA</name>
<gene>
    <name evidence="1" type="ORF">JKP88DRAFT_272963</name>
</gene>
<dbReference type="AlphaFoldDB" id="A0A835YY88"/>
<evidence type="ECO:0000313" key="1">
    <source>
        <dbReference type="EMBL" id="KAG5182999.1"/>
    </source>
</evidence>
<dbReference type="Gene3D" id="3.80.10.10">
    <property type="entry name" value="Ribonuclease Inhibitor"/>
    <property type="match status" value="1"/>
</dbReference>
<keyword evidence="2" id="KW-1185">Reference proteome</keyword>
<comment type="caution">
    <text evidence="1">The sequence shown here is derived from an EMBL/GenBank/DDBJ whole genome shotgun (WGS) entry which is preliminary data.</text>
</comment>
<organism evidence="1 2">
    <name type="scientific">Tribonema minus</name>
    <dbReference type="NCBI Taxonomy" id="303371"/>
    <lineage>
        <taxon>Eukaryota</taxon>
        <taxon>Sar</taxon>
        <taxon>Stramenopiles</taxon>
        <taxon>Ochrophyta</taxon>
        <taxon>PX clade</taxon>
        <taxon>Xanthophyceae</taxon>
        <taxon>Tribonematales</taxon>
        <taxon>Tribonemataceae</taxon>
        <taxon>Tribonema</taxon>
    </lineage>
</organism>
<dbReference type="EMBL" id="JAFCMP010000223">
    <property type="protein sequence ID" value="KAG5182999.1"/>
    <property type="molecule type" value="Genomic_DNA"/>
</dbReference>
<evidence type="ECO:0000313" key="2">
    <source>
        <dbReference type="Proteomes" id="UP000664859"/>
    </source>
</evidence>
<protein>
    <submittedName>
        <fullName evidence="1">Uncharacterized protein</fullName>
    </submittedName>
</protein>
<accession>A0A835YY88</accession>
<dbReference type="InterPro" id="IPR032675">
    <property type="entry name" value="LRR_dom_sf"/>
</dbReference>
<sequence length="372" mass="41836">MSFGENEVIRFVIETLTVAAALLVLASTRGKARKKISTPHADVEVALQQMASSELLPKSAWSLTTSSTVRPHVAVAVDTKSAFRYYGVRRRCEIISLKLSDWTPDWWPQNLHTLEITDEMAPPPLRCIAHLKVTGRLTWIVPFLQSYTGVVGKLTATIDTPWDLELPIPAGLQELRVVSKYFSEGHVALPCNDSIRSATFKNVFTDMRMPVNIIDLELFSCLITCPLDLGPLESLRTCKILQTKYHHTCECSLFFFPQGLEQLSFSSDTMESLPGNLGQLPTRLKALIIADECFDATLYELPQELEVLDLRLCEAFSTELGRLPTTLRKLMLPPSYRKALDGGPSQQLLMHRSYDQRLKIPFGLSLEYYGSR</sequence>
<reference evidence="1" key="1">
    <citation type="submission" date="2021-02" db="EMBL/GenBank/DDBJ databases">
        <title>First Annotated Genome of the Yellow-green Alga Tribonema minus.</title>
        <authorList>
            <person name="Mahan K.M."/>
        </authorList>
    </citation>
    <scope>NUCLEOTIDE SEQUENCE</scope>
    <source>
        <strain evidence="1">UTEX B ZZ1240</strain>
    </source>
</reference>
<proteinExistence type="predicted"/>